<name>A0AAV7LXZ1_PLEWA</name>
<evidence type="ECO:0000313" key="2">
    <source>
        <dbReference type="EMBL" id="KAJ1095192.1"/>
    </source>
</evidence>
<sequence>MVTGATTRPYSLHQETYALHKNKASTSNHQEQQNTNIMMRWQQEAPETLSQQDRQELGGEEQQEQEGGTLLLLDIHLLMVASLCQESNRGGNKKEIGCPVRDLDSERHCVKKTVRRGH</sequence>
<protein>
    <submittedName>
        <fullName evidence="2">Uncharacterized protein</fullName>
    </submittedName>
</protein>
<dbReference type="Proteomes" id="UP001066276">
    <property type="component" value="Chromosome 10"/>
</dbReference>
<dbReference type="EMBL" id="JANPWB010000014">
    <property type="protein sequence ID" value="KAJ1095192.1"/>
    <property type="molecule type" value="Genomic_DNA"/>
</dbReference>
<dbReference type="AlphaFoldDB" id="A0AAV7LXZ1"/>
<accession>A0AAV7LXZ1</accession>
<evidence type="ECO:0000256" key="1">
    <source>
        <dbReference type="SAM" id="MobiDB-lite"/>
    </source>
</evidence>
<feature type="region of interest" description="Disordered" evidence="1">
    <location>
        <begin position="42"/>
        <end position="65"/>
    </location>
</feature>
<reference evidence="2" key="1">
    <citation type="journal article" date="2022" name="bioRxiv">
        <title>Sequencing and chromosome-scale assembly of the giantPleurodeles waltlgenome.</title>
        <authorList>
            <person name="Brown T."/>
            <person name="Elewa A."/>
            <person name="Iarovenko S."/>
            <person name="Subramanian E."/>
            <person name="Araus A.J."/>
            <person name="Petzold A."/>
            <person name="Susuki M."/>
            <person name="Suzuki K.-i.T."/>
            <person name="Hayashi T."/>
            <person name="Toyoda A."/>
            <person name="Oliveira C."/>
            <person name="Osipova E."/>
            <person name="Leigh N.D."/>
            <person name="Simon A."/>
            <person name="Yun M.H."/>
        </authorList>
    </citation>
    <scope>NUCLEOTIDE SEQUENCE</scope>
    <source>
        <strain evidence="2">20211129_DDA</strain>
        <tissue evidence="2">Liver</tissue>
    </source>
</reference>
<organism evidence="2 3">
    <name type="scientific">Pleurodeles waltl</name>
    <name type="common">Iberian ribbed newt</name>
    <dbReference type="NCBI Taxonomy" id="8319"/>
    <lineage>
        <taxon>Eukaryota</taxon>
        <taxon>Metazoa</taxon>
        <taxon>Chordata</taxon>
        <taxon>Craniata</taxon>
        <taxon>Vertebrata</taxon>
        <taxon>Euteleostomi</taxon>
        <taxon>Amphibia</taxon>
        <taxon>Batrachia</taxon>
        <taxon>Caudata</taxon>
        <taxon>Salamandroidea</taxon>
        <taxon>Salamandridae</taxon>
        <taxon>Pleurodelinae</taxon>
        <taxon>Pleurodeles</taxon>
    </lineage>
</organism>
<keyword evidence="3" id="KW-1185">Reference proteome</keyword>
<comment type="caution">
    <text evidence="2">The sequence shown here is derived from an EMBL/GenBank/DDBJ whole genome shotgun (WGS) entry which is preliminary data.</text>
</comment>
<evidence type="ECO:0000313" key="3">
    <source>
        <dbReference type="Proteomes" id="UP001066276"/>
    </source>
</evidence>
<proteinExistence type="predicted"/>
<gene>
    <name evidence="2" type="ORF">NDU88_000360</name>
</gene>